<name>A0AAP2ZC05_9EURY</name>
<dbReference type="Pfam" id="PF13193">
    <property type="entry name" value="AMP-binding_C"/>
    <property type="match status" value="1"/>
</dbReference>
<keyword evidence="4" id="KW-1185">Reference proteome</keyword>
<dbReference type="Proteomes" id="UP001321047">
    <property type="component" value="Unassembled WGS sequence"/>
</dbReference>
<dbReference type="RefSeq" id="WP_342810785.1">
    <property type="nucleotide sequence ID" value="NZ_JAOPJZ010000047.1"/>
</dbReference>
<gene>
    <name evidence="3" type="ORF">OB919_21380</name>
</gene>
<proteinExistence type="predicted"/>
<evidence type="ECO:0000259" key="1">
    <source>
        <dbReference type="Pfam" id="PF00501"/>
    </source>
</evidence>
<dbReference type="InterPro" id="IPR042099">
    <property type="entry name" value="ANL_N_sf"/>
</dbReference>
<dbReference type="AlphaFoldDB" id="A0AAP2ZC05"/>
<dbReference type="Pfam" id="PF00501">
    <property type="entry name" value="AMP-binding"/>
    <property type="match status" value="1"/>
</dbReference>
<dbReference type="GO" id="GO:0016877">
    <property type="term" value="F:ligase activity, forming carbon-sulfur bonds"/>
    <property type="evidence" value="ECO:0007669"/>
    <property type="project" value="UniProtKB-ARBA"/>
</dbReference>
<protein>
    <submittedName>
        <fullName evidence="3">AMP-binding protein</fullName>
    </submittedName>
</protein>
<organism evidence="3 4">
    <name type="scientific">Natronosalvus hydrolyticus</name>
    <dbReference type="NCBI Taxonomy" id="2979988"/>
    <lineage>
        <taxon>Archaea</taxon>
        <taxon>Methanobacteriati</taxon>
        <taxon>Methanobacteriota</taxon>
        <taxon>Stenosarchaea group</taxon>
        <taxon>Halobacteria</taxon>
        <taxon>Halobacteriales</taxon>
        <taxon>Natrialbaceae</taxon>
        <taxon>Natronosalvus</taxon>
    </lineage>
</organism>
<dbReference type="Gene3D" id="3.40.50.12780">
    <property type="entry name" value="N-terminal domain of ligase-like"/>
    <property type="match status" value="1"/>
</dbReference>
<evidence type="ECO:0000313" key="4">
    <source>
        <dbReference type="Proteomes" id="UP001321047"/>
    </source>
</evidence>
<dbReference type="PANTHER" id="PTHR43767">
    <property type="entry name" value="LONG-CHAIN-FATTY-ACID--COA LIGASE"/>
    <property type="match status" value="1"/>
</dbReference>
<accession>A0AAP2ZC05</accession>
<feature type="domain" description="AMP-binding enzyme C-terminal" evidence="2">
    <location>
        <begin position="432"/>
        <end position="506"/>
    </location>
</feature>
<dbReference type="InterPro" id="IPR025110">
    <property type="entry name" value="AMP-bd_C"/>
</dbReference>
<dbReference type="Gene3D" id="3.30.300.30">
    <property type="match status" value="1"/>
</dbReference>
<evidence type="ECO:0000313" key="3">
    <source>
        <dbReference type="EMBL" id="MCU4754487.1"/>
    </source>
</evidence>
<comment type="caution">
    <text evidence="3">The sequence shown here is derived from an EMBL/GenBank/DDBJ whole genome shotgun (WGS) entry which is preliminary data.</text>
</comment>
<sequence>MDTGSEFPPTLPTLFSRTLRGRSDRTALISSRETLSYEALDRRSNALANALVDAGIEPGDRVATALSNRLETPVVDIAIYKAGGARLPINPSLSTREITHMLTDSAADAIFCEPPLVPDINEVTTDNSLRCVADAAGPPDGWHTLADLEQRGESGMAPAVTVDPDSIGGHFYTGGTTGEPKGVLYSQSCLSANLIAHLAQLGFSESDTGLVSTPLSHSGGTFLQSGLLAGGTVCVQRGFDVEQLVEVVTNHDVTWTFLVPTMLYRLLDAGVTGDDVPSLERILYGAAPMQSDRLREAIDRFGPIFVQFYGQTEVPNLITTLDRRDHARAVENGDDRLLRSAGRPCPFVDIRIVDPTTGKEQPAGKRGEITVSSPYSFDRYHGRPDETEQVLRDGWVHTGDIGKLDADGYLYLLDRLHNVIVTGGLNVYSSDVETVLGDHPAVADVAVIGVPHEEWGEAVHALVVTHDGESIDESALLEFADDRLAGYKKPKSLEFVDELPTTPLGKLDKQSIRDRYWDDRDRRIG</sequence>
<dbReference type="InterPro" id="IPR045851">
    <property type="entry name" value="AMP-bd_C_sf"/>
</dbReference>
<feature type="domain" description="AMP-dependent synthetase/ligase" evidence="1">
    <location>
        <begin position="16"/>
        <end position="380"/>
    </location>
</feature>
<dbReference type="PANTHER" id="PTHR43767:SF7">
    <property type="entry name" value="MEDIUM_LONG-CHAIN-FATTY-ACID--COA LIGASE FADD8"/>
    <property type="match status" value="1"/>
</dbReference>
<dbReference type="InterPro" id="IPR000873">
    <property type="entry name" value="AMP-dep_synth/lig_dom"/>
</dbReference>
<dbReference type="EMBL" id="JAOPJZ010000047">
    <property type="protein sequence ID" value="MCU4754487.1"/>
    <property type="molecule type" value="Genomic_DNA"/>
</dbReference>
<dbReference type="InterPro" id="IPR050237">
    <property type="entry name" value="ATP-dep_AMP-bd_enzyme"/>
</dbReference>
<reference evidence="3 4" key="1">
    <citation type="submission" date="2022-09" db="EMBL/GenBank/DDBJ databases">
        <title>Enrichment on poylsaccharides allowed isolation of novel metabolic and taxonomic groups of Haloarchaea.</title>
        <authorList>
            <person name="Sorokin D.Y."/>
            <person name="Elcheninov A.G."/>
            <person name="Khizhniak T.V."/>
            <person name="Kolganova T.V."/>
            <person name="Kublanov I.V."/>
        </authorList>
    </citation>
    <scope>NUCLEOTIDE SEQUENCE [LARGE SCALE GENOMIC DNA]</scope>
    <source>
        <strain evidence="3 4">AArc-curdl1</strain>
    </source>
</reference>
<dbReference type="SUPFAM" id="SSF56801">
    <property type="entry name" value="Acetyl-CoA synthetase-like"/>
    <property type="match status" value="1"/>
</dbReference>
<evidence type="ECO:0000259" key="2">
    <source>
        <dbReference type="Pfam" id="PF13193"/>
    </source>
</evidence>